<evidence type="ECO:0000313" key="2">
    <source>
        <dbReference type="EMBL" id="EOX93932.1"/>
    </source>
</evidence>
<dbReference type="AlphaFoldDB" id="A0A061DNB7"/>
<reference evidence="2 3" key="1">
    <citation type="journal article" date="2013" name="Genome Biol.">
        <title>The genome sequence of the most widely cultivated cacao type and its use to identify candidate genes regulating pod color.</title>
        <authorList>
            <person name="Motamayor J.C."/>
            <person name="Mockaitis K."/>
            <person name="Schmutz J."/>
            <person name="Haiminen N."/>
            <person name="Iii D.L."/>
            <person name="Cornejo O."/>
            <person name="Findley S.D."/>
            <person name="Zheng P."/>
            <person name="Utro F."/>
            <person name="Royaert S."/>
            <person name="Saski C."/>
            <person name="Jenkins J."/>
            <person name="Podicheti R."/>
            <person name="Zhao M."/>
            <person name="Scheffler B.E."/>
            <person name="Stack J.C."/>
            <person name="Feltus F.A."/>
            <person name="Mustiga G.M."/>
            <person name="Amores F."/>
            <person name="Phillips W."/>
            <person name="Marelli J.P."/>
            <person name="May G.D."/>
            <person name="Shapiro H."/>
            <person name="Ma J."/>
            <person name="Bustamante C.D."/>
            <person name="Schnell R.J."/>
            <person name="Main D."/>
            <person name="Gilbert D."/>
            <person name="Parida L."/>
            <person name="Kuhn D.N."/>
        </authorList>
    </citation>
    <scope>NUCLEOTIDE SEQUENCE [LARGE SCALE GENOMIC DNA]</scope>
    <source>
        <strain evidence="3">cv. Matina 1-6</strain>
    </source>
</reference>
<dbReference type="EMBL" id="CM001879">
    <property type="protein sequence ID" value="EOX93932.1"/>
    <property type="molecule type" value="Genomic_DNA"/>
</dbReference>
<accession>A0A061DNB7</accession>
<feature type="region of interest" description="Disordered" evidence="1">
    <location>
        <begin position="28"/>
        <end position="91"/>
    </location>
</feature>
<dbReference type="HOGENOM" id="CLU_597736_0_0_1"/>
<evidence type="ECO:0000256" key="1">
    <source>
        <dbReference type="SAM" id="MobiDB-lite"/>
    </source>
</evidence>
<protein>
    <submittedName>
        <fullName evidence="2">H0502G05.11 protein</fullName>
    </submittedName>
</protein>
<dbReference type="Proteomes" id="UP000026915">
    <property type="component" value="Chromosome 1"/>
</dbReference>
<dbReference type="eggNOG" id="ENOG502SX2M">
    <property type="taxonomic scope" value="Eukaryota"/>
</dbReference>
<organism evidence="2 3">
    <name type="scientific">Theobroma cacao</name>
    <name type="common">Cacao</name>
    <name type="synonym">Cocoa</name>
    <dbReference type="NCBI Taxonomy" id="3641"/>
    <lineage>
        <taxon>Eukaryota</taxon>
        <taxon>Viridiplantae</taxon>
        <taxon>Streptophyta</taxon>
        <taxon>Embryophyta</taxon>
        <taxon>Tracheophyta</taxon>
        <taxon>Spermatophyta</taxon>
        <taxon>Magnoliopsida</taxon>
        <taxon>eudicotyledons</taxon>
        <taxon>Gunneridae</taxon>
        <taxon>Pentapetalae</taxon>
        <taxon>rosids</taxon>
        <taxon>malvids</taxon>
        <taxon>Malvales</taxon>
        <taxon>Malvaceae</taxon>
        <taxon>Byttnerioideae</taxon>
        <taxon>Theobroma</taxon>
    </lineage>
</organism>
<gene>
    <name evidence="2" type="ORF">TCM_002930</name>
</gene>
<dbReference type="Gramene" id="EOX93932">
    <property type="protein sequence ID" value="EOX93932"/>
    <property type="gene ID" value="TCM_002930"/>
</dbReference>
<name>A0A061DNB7_THECC</name>
<proteinExistence type="predicted"/>
<keyword evidence="3" id="KW-1185">Reference proteome</keyword>
<dbReference type="InParanoid" id="A0A061DNB7"/>
<evidence type="ECO:0000313" key="3">
    <source>
        <dbReference type="Proteomes" id="UP000026915"/>
    </source>
</evidence>
<sequence>MLKQITSGKLRFLAQKCLEVFQGKLHQGVPSVEKPRDIPSAEVPEGVPSAKAPKGVLSAEAPRGVPSTEAPRGVLSVETPRGVSSAEAPMGVPSIEAPKKRYKHKNTQEQAWNNYCNTSFLLTKRILYILATPLGKSNCKLMKMLQASQERMQVLEENNKWIVKTINQFASSTTITSQPPPVLAKNVANVVNNNENGGNGENSTNPLLNTTHPSIVGNPIMVTPATSAQSFVTKEELEKLLDQKNKSLNFSKFDLKLPYSAKVAAKPYLTDCTSPKFKQFNGKIGDAREYVMKFVETLRVAGLDDNLKLEEFSKTLTNKAYTWEKRGSRENLRPRSDNFKRRQDEEIAAPLPFLATLDKVMMNFKMRLIQDQTCFYVIETNAAYHLLIGRKFLHTHYIILSSCHQCIKGYWKGKEIFILVTNAPFERHEVSYTEAYFFEELAKEGETVIARPISVPFP</sequence>